<evidence type="ECO:0000256" key="2">
    <source>
        <dbReference type="ARBA" id="ARBA00023125"/>
    </source>
</evidence>
<evidence type="ECO:0000256" key="1">
    <source>
        <dbReference type="ARBA" id="ARBA00023015"/>
    </source>
</evidence>
<dbReference type="InterPro" id="IPR008920">
    <property type="entry name" value="TF_FadR/GntR_C"/>
</dbReference>
<keyword evidence="2" id="KW-0238">DNA-binding</keyword>
<dbReference type="GO" id="GO:0003677">
    <property type="term" value="F:DNA binding"/>
    <property type="evidence" value="ECO:0007669"/>
    <property type="project" value="UniProtKB-KW"/>
</dbReference>
<dbReference type="AlphaFoldDB" id="A0A2T6B3D6"/>
<evidence type="ECO:0000259" key="4">
    <source>
        <dbReference type="PROSITE" id="PS50949"/>
    </source>
</evidence>
<evidence type="ECO:0000256" key="3">
    <source>
        <dbReference type="ARBA" id="ARBA00023163"/>
    </source>
</evidence>
<dbReference type="Proteomes" id="UP000244224">
    <property type="component" value="Unassembled WGS sequence"/>
</dbReference>
<dbReference type="InterPro" id="IPR036388">
    <property type="entry name" value="WH-like_DNA-bd_sf"/>
</dbReference>
<evidence type="ECO:0000313" key="5">
    <source>
        <dbReference type="EMBL" id="PTX50598.1"/>
    </source>
</evidence>
<dbReference type="PANTHER" id="PTHR43537">
    <property type="entry name" value="TRANSCRIPTIONAL REGULATOR, GNTR FAMILY"/>
    <property type="match status" value="1"/>
</dbReference>
<dbReference type="Pfam" id="PF00392">
    <property type="entry name" value="GntR"/>
    <property type="match status" value="1"/>
</dbReference>
<dbReference type="GO" id="GO:0003700">
    <property type="term" value="F:DNA-binding transcription factor activity"/>
    <property type="evidence" value="ECO:0007669"/>
    <property type="project" value="InterPro"/>
</dbReference>
<dbReference type="Gene3D" id="1.20.120.530">
    <property type="entry name" value="GntR ligand-binding domain-like"/>
    <property type="match status" value="1"/>
</dbReference>
<gene>
    <name evidence="5" type="ORF">C8N34_105243</name>
</gene>
<dbReference type="SUPFAM" id="SSF46785">
    <property type="entry name" value="Winged helix' DNA-binding domain"/>
    <property type="match status" value="1"/>
</dbReference>
<protein>
    <submittedName>
        <fullName evidence="5">GntR family transcriptional regulator</fullName>
    </submittedName>
</protein>
<dbReference type="SMART" id="SM00345">
    <property type="entry name" value="HTH_GNTR"/>
    <property type="match status" value="1"/>
</dbReference>
<dbReference type="PANTHER" id="PTHR43537:SF39">
    <property type="entry name" value="HTH-TYPE TRANSCRIPTIONAL REGULATOR MCBR"/>
    <property type="match status" value="1"/>
</dbReference>
<dbReference type="SMART" id="SM00895">
    <property type="entry name" value="FCD"/>
    <property type="match status" value="1"/>
</dbReference>
<feature type="domain" description="HTH gntR-type" evidence="4">
    <location>
        <begin position="37"/>
        <end position="104"/>
    </location>
</feature>
<dbReference type="Pfam" id="PF07729">
    <property type="entry name" value="FCD"/>
    <property type="match status" value="1"/>
</dbReference>
<dbReference type="PROSITE" id="PS50949">
    <property type="entry name" value="HTH_GNTR"/>
    <property type="match status" value="1"/>
</dbReference>
<name>A0A2T6B3D6_9RHOB</name>
<dbReference type="SUPFAM" id="SSF48008">
    <property type="entry name" value="GntR ligand-binding domain-like"/>
    <property type="match status" value="1"/>
</dbReference>
<reference evidence="5 6" key="1">
    <citation type="submission" date="2018-04" db="EMBL/GenBank/DDBJ databases">
        <title>Genomic Encyclopedia of Archaeal and Bacterial Type Strains, Phase II (KMG-II): from individual species to whole genera.</title>
        <authorList>
            <person name="Goeker M."/>
        </authorList>
    </citation>
    <scope>NUCLEOTIDE SEQUENCE [LARGE SCALE GENOMIC DNA]</scope>
    <source>
        <strain evidence="5 6">DSM 21823</strain>
    </source>
</reference>
<keyword evidence="1" id="KW-0805">Transcription regulation</keyword>
<dbReference type="InterPro" id="IPR000524">
    <property type="entry name" value="Tscrpt_reg_HTH_GntR"/>
</dbReference>
<proteinExistence type="predicted"/>
<organism evidence="5 6">
    <name type="scientific">Gemmobacter caeni</name>
    <dbReference type="NCBI Taxonomy" id="589035"/>
    <lineage>
        <taxon>Bacteria</taxon>
        <taxon>Pseudomonadati</taxon>
        <taxon>Pseudomonadota</taxon>
        <taxon>Alphaproteobacteria</taxon>
        <taxon>Rhodobacterales</taxon>
        <taxon>Paracoccaceae</taxon>
        <taxon>Gemmobacter</taxon>
    </lineage>
</organism>
<dbReference type="Gene3D" id="1.10.10.10">
    <property type="entry name" value="Winged helix-like DNA-binding domain superfamily/Winged helix DNA-binding domain"/>
    <property type="match status" value="1"/>
</dbReference>
<dbReference type="EMBL" id="QBKP01000005">
    <property type="protein sequence ID" value="PTX50598.1"/>
    <property type="molecule type" value="Genomic_DNA"/>
</dbReference>
<dbReference type="InterPro" id="IPR011711">
    <property type="entry name" value="GntR_C"/>
</dbReference>
<evidence type="ECO:0000313" key="6">
    <source>
        <dbReference type="Proteomes" id="UP000244224"/>
    </source>
</evidence>
<comment type="caution">
    <text evidence="5">The sequence shown here is derived from an EMBL/GenBank/DDBJ whole genome shotgun (WGS) entry which is preliminary data.</text>
</comment>
<accession>A0A2T6B3D6</accession>
<keyword evidence="6" id="KW-1185">Reference proteome</keyword>
<dbReference type="InterPro" id="IPR036390">
    <property type="entry name" value="WH_DNA-bd_sf"/>
</dbReference>
<sequence>MVVSKKGQSSVIRRSKRAEGHSDQALLALDTSLMEDVNLHDRVYQILRNALIRGHFAPGAQLTIRSLAKVLGTSMIPVRDALQRLVAERALELTENRSARVPEMRPESFRELVEIRLMLEGAAIRRLDLPLTPEQMDELRLVNHKVELAVRRGDAEAVTVANMEFHFLLYRLAGGELLYRMIETLWVRAGPLLRLPFRAETYAPDVFSRGVERHNEILEALERGDHETASRSLIADIGDTARWYETCFSAFAHPAAEPEQVKS</sequence>
<keyword evidence="3" id="KW-0804">Transcription</keyword>